<dbReference type="PANTHER" id="PTHR46671:SF8">
    <property type="entry name" value="CORE-2_I-BRANCHING ENZYME"/>
    <property type="match status" value="1"/>
</dbReference>
<name>A0A3P7IFD2_STRVU</name>
<dbReference type="AlphaFoldDB" id="A0A3P7IFD2"/>
<evidence type="ECO:0000256" key="3">
    <source>
        <dbReference type="ARBA" id="ARBA00022679"/>
    </source>
</evidence>
<keyword evidence="4 6" id="KW-0472">Membrane</keyword>
<keyword evidence="5" id="KW-0325">Glycoprotein</keyword>
<proteinExistence type="predicted"/>
<dbReference type="OrthoDB" id="5772143at2759"/>
<dbReference type="PANTHER" id="PTHR46671">
    <property type="entry name" value="PROTEIN CBG11221"/>
    <property type="match status" value="1"/>
</dbReference>
<evidence type="ECO:0000256" key="4">
    <source>
        <dbReference type="ARBA" id="ARBA00023136"/>
    </source>
</evidence>
<dbReference type="GO" id="GO:0016757">
    <property type="term" value="F:glycosyltransferase activity"/>
    <property type="evidence" value="ECO:0007669"/>
    <property type="project" value="UniProtKB-KW"/>
</dbReference>
<keyword evidence="6" id="KW-0812">Transmembrane</keyword>
<evidence type="ECO:0000256" key="6">
    <source>
        <dbReference type="SAM" id="Phobius"/>
    </source>
</evidence>
<evidence type="ECO:0000256" key="5">
    <source>
        <dbReference type="ARBA" id="ARBA00023180"/>
    </source>
</evidence>
<keyword evidence="2" id="KW-0328">Glycosyltransferase</keyword>
<dbReference type="GO" id="GO:0016020">
    <property type="term" value="C:membrane"/>
    <property type="evidence" value="ECO:0007669"/>
    <property type="project" value="UniProtKB-SubCell"/>
</dbReference>
<gene>
    <name evidence="7" type="ORF">SVUK_LOCUS437</name>
</gene>
<evidence type="ECO:0000313" key="8">
    <source>
        <dbReference type="Proteomes" id="UP000270094"/>
    </source>
</evidence>
<keyword evidence="8" id="KW-1185">Reference proteome</keyword>
<evidence type="ECO:0000256" key="2">
    <source>
        <dbReference type="ARBA" id="ARBA00022676"/>
    </source>
</evidence>
<evidence type="ECO:0000313" key="7">
    <source>
        <dbReference type="EMBL" id="VDM65439.1"/>
    </source>
</evidence>
<protein>
    <submittedName>
        <fullName evidence="7">Uncharacterized protein</fullName>
    </submittedName>
</protein>
<dbReference type="EMBL" id="UYYB01000713">
    <property type="protein sequence ID" value="VDM65439.1"/>
    <property type="molecule type" value="Genomic_DNA"/>
</dbReference>
<organism evidence="7 8">
    <name type="scientific">Strongylus vulgaris</name>
    <name type="common">Blood worm</name>
    <dbReference type="NCBI Taxonomy" id="40348"/>
    <lineage>
        <taxon>Eukaryota</taxon>
        <taxon>Metazoa</taxon>
        <taxon>Ecdysozoa</taxon>
        <taxon>Nematoda</taxon>
        <taxon>Chromadorea</taxon>
        <taxon>Rhabditida</taxon>
        <taxon>Rhabditina</taxon>
        <taxon>Rhabditomorpha</taxon>
        <taxon>Strongyloidea</taxon>
        <taxon>Strongylidae</taxon>
        <taxon>Strongylus</taxon>
    </lineage>
</organism>
<keyword evidence="6" id="KW-1133">Transmembrane helix</keyword>
<accession>A0A3P7IFD2</accession>
<dbReference type="InterPro" id="IPR003406">
    <property type="entry name" value="Glyco_trans_14"/>
</dbReference>
<reference evidence="7 8" key="1">
    <citation type="submission" date="2018-11" db="EMBL/GenBank/DDBJ databases">
        <authorList>
            <consortium name="Pathogen Informatics"/>
        </authorList>
    </citation>
    <scope>NUCLEOTIDE SEQUENCE [LARGE SCALE GENOMIC DNA]</scope>
</reference>
<keyword evidence="3" id="KW-0808">Transferase</keyword>
<feature type="transmembrane region" description="Helical" evidence="6">
    <location>
        <begin position="7"/>
        <end position="30"/>
    </location>
</feature>
<sequence>MLPSARICCPIVPLTILVTLFISLVVYVSWSLHVFNPAPLLIHMDCNIYEGANGKKRLEEYKQNRTVIHHQIDINETKCFLIRKRRYLPTEIPDNMEVHHNMYFLRINYDFLEEVMTMMYSPLHFYCFVIDSSASFKFEQLVRKLGECVLNIIVPPGTYNTTSADGTFIALNSCYHGMEKYQWKHTVITEENEMPIHSIHHIADNARRLQNAARIGRVTISEEHTRILGDDLTKASKQDQEFLKRSLCTWFTTRRFPIMLPRSFQPVLFKYMEGQSLENCEPLSPKFDKNVALDVCHTKRFDSRGNCIVGMEDYEETLKSKYLFVRADPYFDDGIIQCVNEFVYHRTYKDSYGEAHFN</sequence>
<dbReference type="Proteomes" id="UP000270094">
    <property type="component" value="Unassembled WGS sequence"/>
</dbReference>
<comment type="subcellular location">
    <subcellularLocation>
        <location evidence="1">Membrane</location>
        <topology evidence="1">Single-pass type II membrane protein</topology>
    </subcellularLocation>
</comment>
<evidence type="ECO:0000256" key="1">
    <source>
        <dbReference type="ARBA" id="ARBA00004606"/>
    </source>
</evidence>
<dbReference type="Pfam" id="PF02485">
    <property type="entry name" value="Branch"/>
    <property type="match status" value="1"/>
</dbReference>